<dbReference type="GO" id="GO:0016779">
    <property type="term" value="F:nucleotidyltransferase activity"/>
    <property type="evidence" value="ECO:0007669"/>
    <property type="project" value="UniProtKB-KW"/>
</dbReference>
<dbReference type="AlphaFoldDB" id="A0A4Q0M7J4"/>
<evidence type="ECO:0000256" key="1">
    <source>
        <dbReference type="ARBA" id="ARBA00012519"/>
    </source>
</evidence>
<dbReference type="InterPro" id="IPR011914">
    <property type="entry name" value="RfaE_dom_II"/>
</dbReference>
<keyword evidence="4" id="KW-0547">Nucleotide-binding</keyword>
<dbReference type="PANTHER" id="PTHR43793:SF2">
    <property type="entry name" value="BIFUNCTIONAL PROTEIN HLDE"/>
    <property type="match status" value="1"/>
</dbReference>
<comment type="caution">
    <text evidence="9">The sequence shown here is derived from an EMBL/GenBank/DDBJ whole genome shotgun (WGS) entry which is preliminary data.</text>
</comment>
<keyword evidence="6" id="KW-0119">Carbohydrate metabolism</keyword>
<dbReference type="PANTHER" id="PTHR43793">
    <property type="entry name" value="FAD SYNTHASE"/>
    <property type="match status" value="1"/>
</dbReference>
<dbReference type="Pfam" id="PF01467">
    <property type="entry name" value="CTP_transf_like"/>
    <property type="match status" value="1"/>
</dbReference>
<dbReference type="GO" id="GO:0005524">
    <property type="term" value="F:ATP binding"/>
    <property type="evidence" value="ECO:0007669"/>
    <property type="project" value="UniProtKB-KW"/>
</dbReference>
<feature type="domain" description="Cytidyltransferase-like" evidence="8">
    <location>
        <begin position="33"/>
        <end position="128"/>
    </location>
</feature>
<name>A0A4Q0M7J4_9SPHI</name>
<dbReference type="GO" id="GO:0005975">
    <property type="term" value="P:carbohydrate metabolic process"/>
    <property type="evidence" value="ECO:0007669"/>
    <property type="project" value="InterPro"/>
</dbReference>
<evidence type="ECO:0000313" key="10">
    <source>
        <dbReference type="Proteomes" id="UP000290848"/>
    </source>
</evidence>
<protein>
    <recommendedName>
        <fullName evidence="1">D-glycero-beta-D-manno-heptose 1-phosphate adenylyltransferase</fullName>
        <ecNumber evidence="1">2.7.7.70</ecNumber>
    </recommendedName>
</protein>
<sequence length="164" mass="17935">MDKLDVVNSKVRSLDQLLPMVNIWKFQGNKIVFTNGCFDLLHLGHIDYLAKAASMGNKLIIGVNTDQSVSELKGAARPITDQHSRTLILASLFFVDAVVLFGEATPLNLITAIKPDILVKGADYTVDKIVGADVVMQNGGEVKTITYIDGYSTTAIERKIREAK</sequence>
<comment type="catalytic activity">
    <reaction evidence="7">
        <text>D-glycero-beta-D-manno-heptose 1-phosphate + ATP + H(+) = ADP-D-glycero-beta-D-manno-heptose + diphosphate</text>
        <dbReference type="Rhea" id="RHEA:27465"/>
        <dbReference type="ChEBI" id="CHEBI:15378"/>
        <dbReference type="ChEBI" id="CHEBI:30616"/>
        <dbReference type="ChEBI" id="CHEBI:33019"/>
        <dbReference type="ChEBI" id="CHEBI:59967"/>
        <dbReference type="ChEBI" id="CHEBI:61593"/>
        <dbReference type="EC" id="2.7.7.70"/>
    </reaction>
</comment>
<evidence type="ECO:0000259" key="8">
    <source>
        <dbReference type="Pfam" id="PF01467"/>
    </source>
</evidence>
<evidence type="ECO:0000256" key="6">
    <source>
        <dbReference type="ARBA" id="ARBA00023277"/>
    </source>
</evidence>
<evidence type="ECO:0000256" key="3">
    <source>
        <dbReference type="ARBA" id="ARBA00022695"/>
    </source>
</evidence>
<dbReference type="InterPro" id="IPR050385">
    <property type="entry name" value="Archaeal_FAD_synthase"/>
</dbReference>
<dbReference type="GO" id="GO:0016773">
    <property type="term" value="F:phosphotransferase activity, alcohol group as acceptor"/>
    <property type="evidence" value="ECO:0007669"/>
    <property type="project" value="InterPro"/>
</dbReference>
<proteinExistence type="predicted"/>
<evidence type="ECO:0000256" key="4">
    <source>
        <dbReference type="ARBA" id="ARBA00022741"/>
    </source>
</evidence>
<dbReference type="NCBIfam" id="TIGR02199">
    <property type="entry name" value="rfaE_dom_II"/>
    <property type="match status" value="1"/>
</dbReference>
<keyword evidence="5" id="KW-0067">ATP-binding</keyword>
<dbReference type="EC" id="2.7.7.70" evidence="1"/>
<evidence type="ECO:0000313" key="9">
    <source>
        <dbReference type="EMBL" id="RXF69068.1"/>
    </source>
</evidence>
<evidence type="ECO:0000256" key="2">
    <source>
        <dbReference type="ARBA" id="ARBA00022679"/>
    </source>
</evidence>
<gene>
    <name evidence="9" type="primary">rfaE2</name>
    <name evidence="9" type="ORF">EKH83_13005</name>
</gene>
<evidence type="ECO:0000256" key="7">
    <source>
        <dbReference type="ARBA" id="ARBA00047428"/>
    </source>
</evidence>
<organism evidence="9 10">
    <name type="scientific">Arcticibacter tournemirensis</name>
    <dbReference type="NCBI Taxonomy" id="699437"/>
    <lineage>
        <taxon>Bacteria</taxon>
        <taxon>Pseudomonadati</taxon>
        <taxon>Bacteroidota</taxon>
        <taxon>Sphingobacteriia</taxon>
        <taxon>Sphingobacteriales</taxon>
        <taxon>Sphingobacteriaceae</taxon>
        <taxon>Arcticibacter</taxon>
    </lineage>
</organism>
<dbReference type="Gene3D" id="3.40.50.620">
    <property type="entry name" value="HUPs"/>
    <property type="match status" value="1"/>
</dbReference>
<dbReference type="EMBL" id="RXOC01000008">
    <property type="protein sequence ID" value="RXF69068.1"/>
    <property type="molecule type" value="Genomic_DNA"/>
</dbReference>
<dbReference type="Proteomes" id="UP000290848">
    <property type="component" value="Unassembled WGS sequence"/>
</dbReference>
<dbReference type="NCBIfam" id="TIGR00125">
    <property type="entry name" value="cyt_tran_rel"/>
    <property type="match status" value="1"/>
</dbReference>
<keyword evidence="3 9" id="KW-0548">Nucleotidyltransferase</keyword>
<evidence type="ECO:0000256" key="5">
    <source>
        <dbReference type="ARBA" id="ARBA00022840"/>
    </source>
</evidence>
<dbReference type="InterPro" id="IPR014729">
    <property type="entry name" value="Rossmann-like_a/b/a_fold"/>
</dbReference>
<dbReference type="RefSeq" id="WP_128769876.1">
    <property type="nucleotide sequence ID" value="NZ_RXOC01000008.1"/>
</dbReference>
<keyword evidence="2 9" id="KW-0808">Transferase</keyword>
<accession>A0A4Q0M7J4</accession>
<dbReference type="InterPro" id="IPR004821">
    <property type="entry name" value="Cyt_trans-like"/>
</dbReference>
<dbReference type="SUPFAM" id="SSF52374">
    <property type="entry name" value="Nucleotidylyl transferase"/>
    <property type="match status" value="1"/>
</dbReference>
<reference evidence="9 10" key="1">
    <citation type="submission" date="2018-12" db="EMBL/GenBank/DDBJ databases">
        <title>The Draft Genome Sequence of the Soil Bacterium Pedobacter tournemirensis R1.</title>
        <authorList>
            <person name="He J."/>
        </authorList>
    </citation>
    <scope>NUCLEOTIDE SEQUENCE [LARGE SCALE GENOMIC DNA]</scope>
    <source>
        <strain evidence="9 10">R1</strain>
    </source>
</reference>